<proteinExistence type="inferred from homology"/>
<dbReference type="PRINTS" id="PR01607">
    <property type="entry name" value="APYRASEFAMLY"/>
</dbReference>
<dbReference type="InterPro" id="IPR006146">
    <property type="entry name" value="5'-Nucleotdase_CS"/>
</dbReference>
<evidence type="ECO:0000256" key="3">
    <source>
        <dbReference type="RuleBase" id="RU362119"/>
    </source>
</evidence>
<keyword evidence="2 3" id="KW-0732">Signal</keyword>
<comment type="similarity">
    <text evidence="1 3">Belongs to the 5'-nucleotidase family.</text>
</comment>
<evidence type="ECO:0000313" key="8">
    <source>
        <dbReference type="Proteomes" id="UP001203338"/>
    </source>
</evidence>
<dbReference type="Proteomes" id="UP001203338">
    <property type="component" value="Unassembled WGS sequence"/>
</dbReference>
<reference evidence="7 8" key="1">
    <citation type="submission" date="2022-05" db="EMBL/GenBank/DDBJ databases">
        <authorList>
            <person name="Park J.-S."/>
        </authorList>
    </citation>
    <scope>NUCLEOTIDE SEQUENCE [LARGE SCALE GENOMIC DNA]</scope>
    <source>
        <strain evidence="7 8">2012CJ34-2</strain>
    </source>
</reference>
<feature type="domain" description="5'-Nucleotidase C-terminal" evidence="6">
    <location>
        <begin position="361"/>
        <end position="505"/>
    </location>
</feature>
<dbReference type="Pfam" id="PF02872">
    <property type="entry name" value="5_nucleotid_C"/>
    <property type="match status" value="1"/>
</dbReference>
<feature type="signal peptide" evidence="3">
    <location>
        <begin position="1"/>
        <end position="21"/>
    </location>
</feature>
<keyword evidence="3" id="KW-0547">Nucleotide-binding</keyword>
<protein>
    <submittedName>
        <fullName evidence="7">5'-nucleotidase C-terminal domain-containing protein</fullName>
    </submittedName>
</protein>
<feature type="transmembrane region" description="Helical" evidence="4">
    <location>
        <begin position="604"/>
        <end position="628"/>
    </location>
</feature>
<feature type="chain" id="PRO_5044979138" evidence="3">
    <location>
        <begin position="22"/>
        <end position="637"/>
    </location>
</feature>
<feature type="domain" description="Calcineurin-like phosphoesterase" evidence="5">
    <location>
        <begin position="27"/>
        <end position="265"/>
    </location>
</feature>
<dbReference type="Gene3D" id="3.90.780.10">
    <property type="entry name" value="5'-Nucleotidase, C-terminal domain"/>
    <property type="match status" value="1"/>
</dbReference>
<keyword evidence="4" id="KW-0472">Membrane</keyword>
<evidence type="ECO:0000256" key="2">
    <source>
        <dbReference type="ARBA" id="ARBA00022729"/>
    </source>
</evidence>
<dbReference type="CDD" id="cd00845">
    <property type="entry name" value="MPP_UshA_N_like"/>
    <property type="match status" value="1"/>
</dbReference>
<dbReference type="SUPFAM" id="SSF55816">
    <property type="entry name" value="5'-nucleotidase (syn. UDP-sugar hydrolase), C-terminal domain"/>
    <property type="match status" value="1"/>
</dbReference>
<dbReference type="PANTHER" id="PTHR11575:SF24">
    <property type="entry name" value="5'-NUCLEOTIDASE"/>
    <property type="match status" value="1"/>
</dbReference>
<name>A0ABT0PG21_9GAMM</name>
<keyword evidence="4" id="KW-0812">Transmembrane</keyword>
<dbReference type="InterPro" id="IPR029052">
    <property type="entry name" value="Metallo-depent_PP-like"/>
</dbReference>
<keyword evidence="3" id="KW-0378">Hydrolase</keyword>
<keyword evidence="4" id="KW-1133">Transmembrane helix</keyword>
<evidence type="ECO:0000259" key="6">
    <source>
        <dbReference type="Pfam" id="PF02872"/>
    </source>
</evidence>
<dbReference type="InterPro" id="IPR004843">
    <property type="entry name" value="Calcineurin-like_PHP"/>
</dbReference>
<accession>A0ABT0PG21</accession>
<dbReference type="InterPro" id="IPR008334">
    <property type="entry name" value="5'-Nucleotdase_C"/>
</dbReference>
<dbReference type="EMBL" id="JAMFLX010000012">
    <property type="protein sequence ID" value="MCL6270327.1"/>
    <property type="molecule type" value="Genomic_DNA"/>
</dbReference>
<dbReference type="InterPro" id="IPR036907">
    <property type="entry name" value="5'-Nucleotdase_C_sf"/>
</dbReference>
<evidence type="ECO:0000256" key="4">
    <source>
        <dbReference type="SAM" id="Phobius"/>
    </source>
</evidence>
<evidence type="ECO:0000259" key="5">
    <source>
        <dbReference type="Pfam" id="PF00149"/>
    </source>
</evidence>
<comment type="caution">
    <text evidence="7">The sequence shown here is derived from an EMBL/GenBank/DDBJ whole genome shotgun (WGS) entry which is preliminary data.</text>
</comment>
<dbReference type="PANTHER" id="PTHR11575">
    <property type="entry name" value="5'-NUCLEOTIDASE-RELATED"/>
    <property type="match status" value="1"/>
</dbReference>
<dbReference type="Gene3D" id="3.60.21.10">
    <property type="match status" value="1"/>
</dbReference>
<dbReference type="PROSITE" id="PS00786">
    <property type="entry name" value="5_NUCLEOTIDASE_2"/>
    <property type="match status" value="1"/>
</dbReference>
<sequence>MMRSKQILCFLFLLLPIISFAAGKPFTILHTNDWQSRLLGFGPNAEYSPGTLNDDLTIGGVARLATKIEQLRRSHTDEATLLLDGGDISQGTLFHTLYRTHAPELRLMKLLGYDAITLGNHEFDFRPNGLSRMLESASRYIDQLPPIIASNLTLPPAQKHLQDQGVIESWKIIEKNGIRFGLFGLMGQDANQSAPEAKPAVFEDQLATARTMVKLLREKQKADVVILLSHSGIVRNKDGSWGGEEVEYARQVPGIDVIVGGHSHTVLFEALTVNDTQIVQAGSEMRYLGELALELTDTGKVKLRSYKLHPIDDSIPGSPIVSRQVSDFKRIITEEVLSPLGYTFDQPLVQTPRTLDRVFGNPVLGNLVADAIRKAAGSDIALTTNGVIRGDILKGETGIQTVSDIFRLEPLGVGKLDDEPGYPLVKVWMNAKELRNMMEILVLAYQVYGKSYFPRVSGLRVTYNEYRPPLDRVASIELGDPINGFTSLNLNDTDKLYSFAASSYIGSYAWIVGDISHGLLEVNPKDANGNILDDLDKAIIDRDLQLPGIQEYKMWQVQLDYFSQLPDKNNDDIADISLDENITTPRMVTNNSLHPNLLFQNATWIMWTVVAVLFTLLLIILSIFNRLLRALLNRKQP</sequence>
<dbReference type="RefSeq" id="WP_249699519.1">
    <property type="nucleotide sequence ID" value="NZ_JAMFLX010000012.1"/>
</dbReference>
<evidence type="ECO:0000256" key="1">
    <source>
        <dbReference type="ARBA" id="ARBA00006654"/>
    </source>
</evidence>
<dbReference type="SUPFAM" id="SSF56300">
    <property type="entry name" value="Metallo-dependent phosphatases"/>
    <property type="match status" value="1"/>
</dbReference>
<keyword evidence="8" id="KW-1185">Reference proteome</keyword>
<gene>
    <name evidence="7" type="ORF">M3P05_10385</name>
</gene>
<evidence type="ECO:0000313" key="7">
    <source>
        <dbReference type="EMBL" id="MCL6270327.1"/>
    </source>
</evidence>
<dbReference type="Pfam" id="PF00149">
    <property type="entry name" value="Metallophos"/>
    <property type="match status" value="1"/>
</dbReference>
<organism evidence="7 8">
    <name type="scientific">Parendozoicomonas callyspongiae</name>
    <dbReference type="NCBI Taxonomy" id="2942213"/>
    <lineage>
        <taxon>Bacteria</taxon>
        <taxon>Pseudomonadati</taxon>
        <taxon>Pseudomonadota</taxon>
        <taxon>Gammaproteobacteria</taxon>
        <taxon>Oceanospirillales</taxon>
        <taxon>Endozoicomonadaceae</taxon>
        <taxon>Parendozoicomonas</taxon>
    </lineage>
</organism>
<dbReference type="InterPro" id="IPR006179">
    <property type="entry name" value="5_nucleotidase/apyrase"/>
</dbReference>